<gene>
    <name evidence="2" type="ORF">dnm_004820</name>
</gene>
<name>A0A975BFS9_9BACT</name>
<dbReference type="RefSeq" id="WP_207680953.1">
    <property type="nucleotide sequence ID" value="NZ_CP061800.1"/>
</dbReference>
<proteinExistence type="predicted"/>
<dbReference type="KEGG" id="dmm:dnm_004820"/>
<reference evidence="2" key="1">
    <citation type="journal article" date="2021" name="Microb. Physiol.">
        <title>Proteogenomic Insights into the Physiology of Marine, Sulfate-Reducing, Filamentous Desulfonema limicola and Desulfonema magnum.</title>
        <authorList>
            <person name="Schnaars V."/>
            <person name="Wohlbrand L."/>
            <person name="Scheve S."/>
            <person name="Hinrichs C."/>
            <person name="Reinhardt R."/>
            <person name="Rabus R."/>
        </authorList>
    </citation>
    <scope>NUCLEOTIDE SEQUENCE</scope>
    <source>
        <strain evidence="2">4be13</strain>
    </source>
</reference>
<dbReference type="PANTHER" id="PTHR43000">
    <property type="entry name" value="DTDP-D-GLUCOSE 4,6-DEHYDRATASE-RELATED"/>
    <property type="match status" value="1"/>
</dbReference>
<dbReference type="Pfam" id="PF16363">
    <property type="entry name" value="GDP_Man_Dehyd"/>
    <property type="match status" value="1"/>
</dbReference>
<dbReference type="Gene3D" id="3.40.50.720">
    <property type="entry name" value="NAD(P)-binding Rossmann-like Domain"/>
    <property type="match status" value="1"/>
</dbReference>
<evidence type="ECO:0000313" key="3">
    <source>
        <dbReference type="Proteomes" id="UP000663722"/>
    </source>
</evidence>
<keyword evidence="3" id="KW-1185">Reference proteome</keyword>
<dbReference type="Proteomes" id="UP000663722">
    <property type="component" value="Chromosome"/>
</dbReference>
<protein>
    <submittedName>
        <fullName evidence="2">NAD(P)-binding domain-containing protein</fullName>
    </submittedName>
</protein>
<feature type="domain" description="NAD(P)-binding" evidence="1">
    <location>
        <begin position="7"/>
        <end position="312"/>
    </location>
</feature>
<dbReference type="InterPro" id="IPR016040">
    <property type="entry name" value="NAD(P)-bd_dom"/>
</dbReference>
<dbReference type="AlphaFoldDB" id="A0A975BFS9"/>
<sequence length="343" mass="39188">MSKKRILITGGAGFIGTNFVNYLFEKYRNYHIIVLDALTYAGSLNNFSDQVKNNPDFKFCHGDVRNVGLVLELMGQADIVIHFAAETHVSRSIHDDRRFFETDVLGTQSVASAVLKNKKQIERFIHISTSEVYGTALAEPMTEEHPLNPMTPYAAAKTGADRLVYSYWGTYELPVVILRPFNQYGPYQHLEKVIPRFITSALLNEPLTIHGTGEARRDWLYVEDTCQRIDRALHADMEKIQGNVFNLGSGFDLDILSIAKMVLEMTGKPESLITFMEERPGQVRHHISSTKKSEMILGIKPGRTFEEGLEQTIHWYANNRQWWEKLLSMRRVSILNKNGISEY</sequence>
<accession>A0A975BFS9</accession>
<evidence type="ECO:0000313" key="2">
    <source>
        <dbReference type="EMBL" id="QTA84485.1"/>
    </source>
</evidence>
<organism evidence="2 3">
    <name type="scientific">Desulfonema magnum</name>
    <dbReference type="NCBI Taxonomy" id="45655"/>
    <lineage>
        <taxon>Bacteria</taxon>
        <taxon>Pseudomonadati</taxon>
        <taxon>Thermodesulfobacteriota</taxon>
        <taxon>Desulfobacteria</taxon>
        <taxon>Desulfobacterales</taxon>
        <taxon>Desulfococcaceae</taxon>
        <taxon>Desulfonema</taxon>
    </lineage>
</organism>
<dbReference type="InterPro" id="IPR036291">
    <property type="entry name" value="NAD(P)-bd_dom_sf"/>
</dbReference>
<dbReference type="SUPFAM" id="SSF51735">
    <property type="entry name" value="NAD(P)-binding Rossmann-fold domains"/>
    <property type="match status" value="1"/>
</dbReference>
<dbReference type="Gene3D" id="3.90.25.10">
    <property type="entry name" value="UDP-galactose 4-epimerase, domain 1"/>
    <property type="match status" value="1"/>
</dbReference>
<evidence type="ECO:0000259" key="1">
    <source>
        <dbReference type="Pfam" id="PF16363"/>
    </source>
</evidence>
<dbReference type="EMBL" id="CP061800">
    <property type="protein sequence ID" value="QTA84485.1"/>
    <property type="molecule type" value="Genomic_DNA"/>
</dbReference>